<dbReference type="RefSeq" id="WP_120763516.1">
    <property type="nucleotide sequence ID" value="NZ_CP032630.1"/>
</dbReference>
<dbReference type="EMBL" id="CP032630">
    <property type="protein sequence ID" value="AYF99147.1"/>
    <property type="molecule type" value="Genomic_DNA"/>
</dbReference>
<organism evidence="8 9">
    <name type="scientific">Protaetiibacter intestinalis</name>
    <dbReference type="NCBI Taxonomy" id="2419774"/>
    <lineage>
        <taxon>Bacteria</taxon>
        <taxon>Bacillati</taxon>
        <taxon>Actinomycetota</taxon>
        <taxon>Actinomycetes</taxon>
        <taxon>Micrococcales</taxon>
        <taxon>Microbacteriaceae</taxon>
        <taxon>Protaetiibacter</taxon>
    </lineage>
</organism>
<dbReference type="OrthoDB" id="5119143at2"/>
<feature type="transmembrane region" description="Helical" evidence="5">
    <location>
        <begin position="241"/>
        <end position="259"/>
    </location>
</feature>
<dbReference type="GO" id="GO:0016020">
    <property type="term" value="C:membrane"/>
    <property type="evidence" value="ECO:0007669"/>
    <property type="project" value="UniProtKB-SubCell"/>
</dbReference>
<feature type="transmembrane region" description="Helical" evidence="5">
    <location>
        <begin position="308"/>
        <end position="329"/>
    </location>
</feature>
<evidence type="ECO:0000313" key="9">
    <source>
        <dbReference type="Proteomes" id="UP000278886"/>
    </source>
</evidence>
<feature type="signal peptide" evidence="6">
    <location>
        <begin position="1"/>
        <end position="16"/>
    </location>
</feature>
<dbReference type="KEGG" id="lyd:D7I47_13375"/>
<sequence length="337" mass="34312">MFALLVASFLASVVMAAAVVAMLRPPDPGEVVLRAVTATFLACGMTVLVGLLTDADTAEFLLALALGVAPVTVLLGAAAGEAAPGERRVARSLVYLWAGIVFPLCVVVPALVFRGCATPECRVEDFGGGLPLLVSSAASVLLAWRAHEAGPERGWLRFSLAVAVLWLGVAVWLASLEGAIDPYTGRILLAAVASPAGGAIAWLLVDVLRRAERHPVRSLADGVVAGLVAIVPGAATVSFPWSLLVGALAGAVAALVFGARRLASAGRAGHWALVVLSSTAVGYLAPAISGDTIGLVFSGRIAALLPPLVAFTAVGAIGVFTSAISWLVIAKRKKPPV</sequence>
<protein>
    <submittedName>
        <fullName evidence="8">Ammonium transporter</fullName>
    </submittedName>
</protein>
<feature type="chain" id="PRO_5039730037" evidence="6">
    <location>
        <begin position="17"/>
        <end position="337"/>
    </location>
</feature>
<feature type="domain" description="Ammonium transporter AmtB-like" evidence="7">
    <location>
        <begin position="162"/>
        <end position="327"/>
    </location>
</feature>
<proteinExistence type="predicted"/>
<feature type="transmembrane region" description="Helical" evidence="5">
    <location>
        <begin position="155"/>
        <end position="175"/>
    </location>
</feature>
<evidence type="ECO:0000256" key="6">
    <source>
        <dbReference type="SAM" id="SignalP"/>
    </source>
</evidence>
<keyword evidence="2 5" id="KW-0812">Transmembrane</keyword>
<keyword evidence="9" id="KW-1185">Reference proteome</keyword>
<accession>A0A387B9T6</accession>
<dbReference type="SUPFAM" id="SSF111352">
    <property type="entry name" value="Ammonium transporter"/>
    <property type="match status" value="1"/>
</dbReference>
<feature type="transmembrane region" description="Helical" evidence="5">
    <location>
        <begin position="32"/>
        <end position="53"/>
    </location>
</feature>
<feature type="transmembrane region" description="Helical" evidence="5">
    <location>
        <begin position="187"/>
        <end position="207"/>
    </location>
</feature>
<dbReference type="Pfam" id="PF00909">
    <property type="entry name" value="Ammonium_transp"/>
    <property type="match status" value="1"/>
</dbReference>
<keyword evidence="4 5" id="KW-0472">Membrane</keyword>
<dbReference type="InterPro" id="IPR024041">
    <property type="entry name" value="NH4_transpt_AmtB-like_dom"/>
</dbReference>
<gene>
    <name evidence="8" type="ORF">D7I47_13375</name>
</gene>
<keyword evidence="6" id="KW-0732">Signal</keyword>
<name>A0A387B9T6_9MICO</name>
<dbReference type="Proteomes" id="UP000278886">
    <property type="component" value="Chromosome"/>
</dbReference>
<reference evidence="9" key="1">
    <citation type="submission" date="2018-09" db="EMBL/GenBank/DDBJ databases">
        <title>Genome sequencing of strain 2DFWR-13.</title>
        <authorList>
            <person name="Heo J."/>
            <person name="Kim S.-J."/>
            <person name="Kwon S.-W."/>
        </authorList>
    </citation>
    <scope>NUCLEOTIDE SEQUENCE [LARGE SCALE GENOMIC DNA]</scope>
    <source>
        <strain evidence="9">2DFWR-13</strain>
    </source>
</reference>
<feature type="transmembrane region" description="Helical" evidence="5">
    <location>
        <begin position="92"/>
        <end position="113"/>
    </location>
</feature>
<evidence type="ECO:0000256" key="2">
    <source>
        <dbReference type="ARBA" id="ARBA00022692"/>
    </source>
</evidence>
<keyword evidence="3 5" id="KW-1133">Transmembrane helix</keyword>
<dbReference type="Gene3D" id="1.10.3430.10">
    <property type="entry name" value="Ammonium transporter AmtB like domains"/>
    <property type="match status" value="1"/>
</dbReference>
<evidence type="ECO:0000256" key="4">
    <source>
        <dbReference type="ARBA" id="ARBA00023136"/>
    </source>
</evidence>
<evidence type="ECO:0000259" key="7">
    <source>
        <dbReference type="Pfam" id="PF00909"/>
    </source>
</evidence>
<feature type="transmembrane region" description="Helical" evidence="5">
    <location>
        <begin position="271"/>
        <end position="288"/>
    </location>
</feature>
<evidence type="ECO:0000313" key="8">
    <source>
        <dbReference type="EMBL" id="AYF99147.1"/>
    </source>
</evidence>
<feature type="transmembrane region" description="Helical" evidence="5">
    <location>
        <begin position="60"/>
        <end position="80"/>
    </location>
</feature>
<evidence type="ECO:0000256" key="5">
    <source>
        <dbReference type="SAM" id="Phobius"/>
    </source>
</evidence>
<dbReference type="AlphaFoldDB" id="A0A387B9T6"/>
<dbReference type="InterPro" id="IPR029020">
    <property type="entry name" value="Ammonium/urea_transptr"/>
</dbReference>
<comment type="subcellular location">
    <subcellularLocation>
        <location evidence="1">Membrane</location>
        <topology evidence="1">Multi-pass membrane protein</topology>
    </subcellularLocation>
</comment>
<evidence type="ECO:0000256" key="1">
    <source>
        <dbReference type="ARBA" id="ARBA00004141"/>
    </source>
</evidence>
<dbReference type="GO" id="GO:0008519">
    <property type="term" value="F:ammonium channel activity"/>
    <property type="evidence" value="ECO:0007669"/>
    <property type="project" value="InterPro"/>
</dbReference>
<evidence type="ECO:0000256" key="3">
    <source>
        <dbReference type="ARBA" id="ARBA00022989"/>
    </source>
</evidence>